<feature type="compositionally biased region" description="Basic and acidic residues" evidence="1">
    <location>
        <begin position="154"/>
        <end position="171"/>
    </location>
</feature>
<organism evidence="3 4">
    <name type="scientific">Microbacterium sediminis</name>
    <dbReference type="NCBI Taxonomy" id="904291"/>
    <lineage>
        <taxon>Bacteria</taxon>
        <taxon>Bacillati</taxon>
        <taxon>Actinomycetota</taxon>
        <taxon>Actinomycetes</taxon>
        <taxon>Micrococcales</taxon>
        <taxon>Microbacteriaceae</taxon>
        <taxon>Microbacterium</taxon>
    </lineage>
</organism>
<dbReference type="OrthoDB" id="3712155at2"/>
<sequence>MTRKRLRMWLLIGFAPIALAGLVIVVKILGMYAFAHQAITAHVQGNPQGTVTAAEAQHPLNWFEPYKAPYNLGVGLAGLERLPEARAQFEAALPLTEGLERCPVQLNLALVIERQGDAAESPAEAGAFYAEALEVNLALPEECRSDEANEQSPDPERDNAETQDDQQDRLQQKQQQNEQQQPDTGEDEQDQPTEQEQQEQEDKLGQIEDKLENGAQEREQGEDDSSGGGTDKPW</sequence>
<name>A0A1B9NIS5_9MICO</name>
<dbReference type="AlphaFoldDB" id="A0A1B9NIS5"/>
<feature type="region of interest" description="Disordered" evidence="1">
    <location>
        <begin position="144"/>
        <end position="234"/>
    </location>
</feature>
<keyword evidence="4" id="KW-1185">Reference proteome</keyword>
<dbReference type="InterPro" id="IPR011990">
    <property type="entry name" value="TPR-like_helical_dom_sf"/>
</dbReference>
<dbReference type="RefSeq" id="WP_067028272.1">
    <property type="nucleotide sequence ID" value="NZ_CP038256.1"/>
</dbReference>
<evidence type="ECO:0000256" key="1">
    <source>
        <dbReference type="SAM" id="MobiDB-lite"/>
    </source>
</evidence>
<proteinExistence type="predicted"/>
<protein>
    <submittedName>
        <fullName evidence="3">Uncharacterized protein</fullName>
    </submittedName>
</protein>
<feature type="compositionally biased region" description="Low complexity" evidence="1">
    <location>
        <begin position="172"/>
        <end position="183"/>
    </location>
</feature>
<dbReference type="SUPFAM" id="SSF48452">
    <property type="entry name" value="TPR-like"/>
    <property type="match status" value="1"/>
</dbReference>
<gene>
    <name evidence="3" type="ORF">A7J15_11935</name>
</gene>
<feature type="transmembrane region" description="Helical" evidence="2">
    <location>
        <begin position="9"/>
        <end position="34"/>
    </location>
</feature>
<accession>A0A1B9NIS5</accession>
<dbReference type="Proteomes" id="UP000093355">
    <property type="component" value="Unassembled WGS sequence"/>
</dbReference>
<evidence type="ECO:0000313" key="4">
    <source>
        <dbReference type="Proteomes" id="UP000093355"/>
    </source>
</evidence>
<keyword evidence="2" id="KW-0812">Transmembrane</keyword>
<feature type="compositionally biased region" description="Basic and acidic residues" evidence="1">
    <location>
        <begin position="200"/>
        <end position="219"/>
    </location>
</feature>
<comment type="caution">
    <text evidence="3">The sequence shown here is derived from an EMBL/GenBank/DDBJ whole genome shotgun (WGS) entry which is preliminary data.</text>
</comment>
<dbReference type="EMBL" id="LXMD01000002">
    <property type="protein sequence ID" value="OCG76485.1"/>
    <property type="molecule type" value="Genomic_DNA"/>
</dbReference>
<keyword evidence="2" id="KW-1133">Transmembrane helix</keyword>
<evidence type="ECO:0000256" key="2">
    <source>
        <dbReference type="SAM" id="Phobius"/>
    </source>
</evidence>
<feature type="compositionally biased region" description="Acidic residues" evidence="1">
    <location>
        <begin position="184"/>
        <end position="199"/>
    </location>
</feature>
<dbReference type="STRING" id="904291.A7J15_11935"/>
<keyword evidence="2" id="KW-0472">Membrane</keyword>
<evidence type="ECO:0000313" key="3">
    <source>
        <dbReference type="EMBL" id="OCG76485.1"/>
    </source>
</evidence>
<reference evidence="3 4" key="1">
    <citation type="submission" date="2016-05" db="EMBL/GenBank/DDBJ databases">
        <authorList>
            <person name="Lavstsen T."/>
            <person name="Jespersen J.S."/>
        </authorList>
    </citation>
    <scope>NUCLEOTIDE SEQUENCE [LARGE SCALE GENOMIC DNA]</scope>
    <source>
        <strain evidence="3 4">YLB-01</strain>
    </source>
</reference>